<dbReference type="InterPro" id="IPR007383">
    <property type="entry name" value="DUF445"/>
</dbReference>
<proteinExistence type="predicted"/>
<protein>
    <recommendedName>
        <fullName evidence="7">DUF445 domain-containing protein</fullName>
    </recommendedName>
</protein>
<organism evidence="6">
    <name type="scientific">mine drainage metagenome</name>
    <dbReference type="NCBI Taxonomy" id="410659"/>
    <lineage>
        <taxon>unclassified sequences</taxon>
        <taxon>metagenomes</taxon>
        <taxon>ecological metagenomes</taxon>
    </lineage>
</organism>
<dbReference type="AlphaFoldDB" id="A0A1J5SM85"/>
<feature type="transmembrane region" description="Helical" evidence="5">
    <location>
        <begin position="6"/>
        <end position="28"/>
    </location>
</feature>
<feature type="transmembrane region" description="Helical" evidence="5">
    <location>
        <begin position="175"/>
        <end position="200"/>
    </location>
</feature>
<sequence length="201" mass="23375">MNWWLMIIPFAAALIGWLINSSLIKLLFHPVRPIKILGFTFQGIIPKKQKSFAKQLGKYVSEELFSFSAIEEKLSHPENIEKILPFVEAEVDTFLRKKLIEQMPMIGMFIGDKTILQFKNIFMQELAILFPKLISEYAQNLKADLNFEEIISQKLSSIDFIEFEKKMLKQFRREIILFKAAGAFTGIIIGFLQLFILLLLR</sequence>
<keyword evidence="4 5" id="KW-0472">Membrane</keyword>
<keyword evidence="2 5" id="KW-0812">Transmembrane</keyword>
<evidence type="ECO:0008006" key="7">
    <source>
        <dbReference type="Google" id="ProtNLM"/>
    </source>
</evidence>
<dbReference type="PANTHER" id="PTHR35791">
    <property type="entry name" value="UPF0754 MEMBRANE PROTEIN YHEB"/>
    <property type="match status" value="1"/>
</dbReference>
<dbReference type="GO" id="GO:0012505">
    <property type="term" value="C:endomembrane system"/>
    <property type="evidence" value="ECO:0007669"/>
    <property type="project" value="UniProtKB-SubCell"/>
</dbReference>
<evidence type="ECO:0000256" key="4">
    <source>
        <dbReference type="ARBA" id="ARBA00023136"/>
    </source>
</evidence>
<evidence type="ECO:0000256" key="2">
    <source>
        <dbReference type="ARBA" id="ARBA00022692"/>
    </source>
</evidence>
<evidence type="ECO:0000256" key="1">
    <source>
        <dbReference type="ARBA" id="ARBA00004308"/>
    </source>
</evidence>
<dbReference type="Pfam" id="PF04286">
    <property type="entry name" value="DUF445"/>
    <property type="match status" value="1"/>
</dbReference>
<comment type="caution">
    <text evidence="6">The sequence shown here is derived from an EMBL/GenBank/DDBJ whole genome shotgun (WGS) entry which is preliminary data.</text>
</comment>
<evidence type="ECO:0000256" key="5">
    <source>
        <dbReference type="SAM" id="Phobius"/>
    </source>
</evidence>
<gene>
    <name evidence="6" type="ORF">GALL_167990</name>
</gene>
<evidence type="ECO:0000313" key="6">
    <source>
        <dbReference type="EMBL" id="OIR01166.1"/>
    </source>
</evidence>
<name>A0A1J5SM85_9ZZZZ</name>
<dbReference type="PANTHER" id="PTHR35791:SF1">
    <property type="entry name" value="UPF0754 MEMBRANE PROTEIN YHEB"/>
    <property type="match status" value="1"/>
</dbReference>
<accession>A0A1J5SM85</accession>
<evidence type="ECO:0000256" key="3">
    <source>
        <dbReference type="ARBA" id="ARBA00022989"/>
    </source>
</evidence>
<keyword evidence="3 5" id="KW-1133">Transmembrane helix</keyword>
<comment type="subcellular location">
    <subcellularLocation>
        <location evidence="1">Endomembrane system</location>
    </subcellularLocation>
</comment>
<reference evidence="6" key="1">
    <citation type="submission" date="2016-10" db="EMBL/GenBank/DDBJ databases">
        <title>Sequence of Gallionella enrichment culture.</title>
        <authorList>
            <person name="Poehlein A."/>
            <person name="Muehling M."/>
            <person name="Daniel R."/>
        </authorList>
    </citation>
    <scope>NUCLEOTIDE SEQUENCE</scope>
</reference>
<dbReference type="EMBL" id="MLJW01000087">
    <property type="protein sequence ID" value="OIR01166.1"/>
    <property type="molecule type" value="Genomic_DNA"/>
</dbReference>